<reference evidence="1" key="1">
    <citation type="journal article" date="2014" name="Front. Microbiol.">
        <title>High frequency of phylogenetically diverse reductive dehalogenase-homologous genes in deep subseafloor sedimentary metagenomes.</title>
        <authorList>
            <person name="Kawai M."/>
            <person name="Futagami T."/>
            <person name="Toyoda A."/>
            <person name="Takaki Y."/>
            <person name="Nishi S."/>
            <person name="Hori S."/>
            <person name="Arai W."/>
            <person name="Tsubouchi T."/>
            <person name="Morono Y."/>
            <person name="Uchiyama I."/>
            <person name="Ito T."/>
            <person name="Fujiyama A."/>
            <person name="Inagaki F."/>
            <person name="Takami H."/>
        </authorList>
    </citation>
    <scope>NUCLEOTIDE SEQUENCE</scope>
    <source>
        <strain evidence="1">Expedition CK06-06</strain>
    </source>
</reference>
<feature type="non-terminal residue" evidence="1">
    <location>
        <position position="61"/>
    </location>
</feature>
<dbReference type="AlphaFoldDB" id="X1BJW0"/>
<gene>
    <name evidence="1" type="ORF">S01H4_41047</name>
</gene>
<sequence length="61" mass="6806">MKIAIFSKTPLAAAPWELYKALKKYTSVDASLINNTACYRDGRVFPHHLLMASDNGMAMTM</sequence>
<accession>X1BJW0</accession>
<name>X1BJW0_9ZZZZ</name>
<proteinExistence type="predicted"/>
<dbReference type="EMBL" id="BART01022425">
    <property type="protein sequence ID" value="GAG96194.1"/>
    <property type="molecule type" value="Genomic_DNA"/>
</dbReference>
<comment type="caution">
    <text evidence="1">The sequence shown here is derived from an EMBL/GenBank/DDBJ whole genome shotgun (WGS) entry which is preliminary data.</text>
</comment>
<evidence type="ECO:0000313" key="1">
    <source>
        <dbReference type="EMBL" id="GAG96194.1"/>
    </source>
</evidence>
<protein>
    <submittedName>
        <fullName evidence="1">Uncharacterized protein</fullName>
    </submittedName>
</protein>
<organism evidence="1">
    <name type="scientific">marine sediment metagenome</name>
    <dbReference type="NCBI Taxonomy" id="412755"/>
    <lineage>
        <taxon>unclassified sequences</taxon>
        <taxon>metagenomes</taxon>
        <taxon>ecological metagenomes</taxon>
    </lineage>
</organism>